<feature type="transmembrane region" description="Helical" evidence="6">
    <location>
        <begin position="116"/>
        <end position="137"/>
    </location>
</feature>
<organism evidence="7 8">
    <name type="scientific">Cytospora schulzeri</name>
    <dbReference type="NCBI Taxonomy" id="448051"/>
    <lineage>
        <taxon>Eukaryota</taxon>
        <taxon>Fungi</taxon>
        <taxon>Dikarya</taxon>
        <taxon>Ascomycota</taxon>
        <taxon>Pezizomycotina</taxon>
        <taxon>Sordariomycetes</taxon>
        <taxon>Sordariomycetidae</taxon>
        <taxon>Diaporthales</taxon>
        <taxon>Cytosporaceae</taxon>
        <taxon>Cytospora</taxon>
    </lineage>
</organism>
<feature type="region of interest" description="Disordered" evidence="5">
    <location>
        <begin position="89"/>
        <end position="112"/>
    </location>
</feature>
<keyword evidence="2 6" id="KW-0812">Transmembrane</keyword>
<dbReference type="PANTHER" id="PTHR15549">
    <property type="entry name" value="PAIRED IMMUNOGLOBULIN-LIKE TYPE 2 RECEPTOR"/>
    <property type="match status" value="1"/>
</dbReference>
<feature type="compositionally biased region" description="Polar residues" evidence="5">
    <location>
        <begin position="232"/>
        <end position="251"/>
    </location>
</feature>
<dbReference type="Proteomes" id="UP000283895">
    <property type="component" value="Unassembled WGS sequence"/>
</dbReference>
<comment type="subcellular location">
    <subcellularLocation>
        <location evidence="1">Membrane</location>
        <topology evidence="1">Single-pass membrane protein</topology>
    </subcellularLocation>
</comment>
<keyword evidence="4 6" id="KW-0472">Membrane</keyword>
<evidence type="ECO:0000313" key="8">
    <source>
        <dbReference type="Proteomes" id="UP000283895"/>
    </source>
</evidence>
<name>A0A423WN75_9PEZI</name>
<comment type="caution">
    <text evidence="7">The sequence shown here is derived from an EMBL/GenBank/DDBJ whole genome shotgun (WGS) entry which is preliminary data.</text>
</comment>
<protein>
    <submittedName>
        <fullName evidence="7">Uncharacterized protein</fullName>
    </submittedName>
</protein>
<feature type="region of interest" description="Disordered" evidence="5">
    <location>
        <begin position="223"/>
        <end position="258"/>
    </location>
</feature>
<dbReference type="PANTHER" id="PTHR15549:SF30">
    <property type="entry name" value="MID2 DOMAIN-CONTAINING PROTEIN"/>
    <property type="match status" value="1"/>
</dbReference>
<dbReference type="STRING" id="356882.A0A423WN75"/>
<dbReference type="InterPro" id="IPR051694">
    <property type="entry name" value="Immunoregulatory_rcpt-like"/>
</dbReference>
<sequence>MCYRYSLPTSSYSNSGGGDSLIFLKEEDGEYYYCCGDLVANGDTVGCAHNQSSFTVGQSRLLFGYAALADATQSTATISVSVSGTTGAATTSATSSSSSDSPAPTDSGWEDNGTKIGVAVGVPLGVVALLAVAWGFWERRRRVKAQSAAEHADHRHYHEALHPDFDKLHPPGTSVSLFNGNPAEMRGSVMMINGISMDDGSSAETFDWVTYDAMDFDTLLPQPFTEEHRPSQDGSTNPATFVNGSANSASSDGLPKKLEDTRSECTKRLTDLLLDTDKLWARLLLSSALHIPRNDPHEVYLKALTEKATTKNILENLFKLAQQLIDIYSPATDLIFSNDADSLAACRVPDCTHEVDLPPALRELEGQTSGRGRQTAEVDAALANLLVSCHIRLLDVLDRVFLLITSCTRVTLASPERREPDFDVAEIRVGSFVPQRNAAVLMQIVLLKHLMVCLSVKLVSLGQAIVARTGQFGEEGLEMRILTLQHKALAERHARQIEHIGTIEEFLSDFDSNKI</sequence>
<keyword evidence="8" id="KW-1185">Reference proteome</keyword>
<dbReference type="AlphaFoldDB" id="A0A423WN75"/>
<proteinExistence type="predicted"/>
<evidence type="ECO:0000256" key="3">
    <source>
        <dbReference type="ARBA" id="ARBA00022989"/>
    </source>
</evidence>
<dbReference type="OrthoDB" id="2574141at2759"/>
<feature type="compositionally biased region" description="Low complexity" evidence="5">
    <location>
        <begin position="89"/>
        <end position="107"/>
    </location>
</feature>
<keyword evidence="3 6" id="KW-1133">Transmembrane helix</keyword>
<evidence type="ECO:0000313" key="7">
    <source>
        <dbReference type="EMBL" id="ROW04886.1"/>
    </source>
</evidence>
<accession>A0A423WN75</accession>
<dbReference type="GO" id="GO:0071944">
    <property type="term" value="C:cell periphery"/>
    <property type="evidence" value="ECO:0007669"/>
    <property type="project" value="UniProtKB-ARBA"/>
</dbReference>
<gene>
    <name evidence="7" type="ORF">VMCG_04928</name>
</gene>
<evidence type="ECO:0000256" key="2">
    <source>
        <dbReference type="ARBA" id="ARBA00022692"/>
    </source>
</evidence>
<reference evidence="7 8" key="1">
    <citation type="submission" date="2015-09" db="EMBL/GenBank/DDBJ databases">
        <title>Host preference determinants of Valsa canker pathogens revealed by comparative genomics.</title>
        <authorList>
            <person name="Yin Z."/>
            <person name="Huang L."/>
        </authorList>
    </citation>
    <scope>NUCLEOTIDE SEQUENCE [LARGE SCALE GENOMIC DNA]</scope>
    <source>
        <strain evidence="7 8">03-1</strain>
    </source>
</reference>
<evidence type="ECO:0000256" key="6">
    <source>
        <dbReference type="SAM" id="Phobius"/>
    </source>
</evidence>
<evidence type="ECO:0000256" key="5">
    <source>
        <dbReference type="SAM" id="MobiDB-lite"/>
    </source>
</evidence>
<dbReference type="EMBL" id="LKEA01000013">
    <property type="protein sequence ID" value="ROW04886.1"/>
    <property type="molecule type" value="Genomic_DNA"/>
</dbReference>
<evidence type="ECO:0000256" key="1">
    <source>
        <dbReference type="ARBA" id="ARBA00004167"/>
    </source>
</evidence>
<evidence type="ECO:0000256" key="4">
    <source>
        <dbReference type="ARBA" id="ARBA00023136"/>
    </source>
</evidence>
<dbReference type="GO" id="GO:0016020">
    <property type="term" value="C:membrane"/>
    <property type="evidence" value="ECO:0007669"/>
    <property type="project" value="UniProtKB-SubCell"/>
</dbReference>